<organism evidence="1 2">
    <name type="scientific">Brevinema andersonii</name>
    <dbReference type="NCBI Taxonomy" id="34097"/>
    <lineage>
        <taxon>Bacteria</taxon>
        <taxon>Pseudomonadati</taxon>
        <taxon>Spirochaetota</taxon>
        <taxon>Spirochaetia</taxon>
        <taxon>Brevinematales</taxon>
        <taxon>Brevinemataceae</taxon>
        <taxon>Brevinema</taxon>
    </lineage>
</organism>
<keyword evidence="2" id="KW-1185">Reference proteome</keyword>
<evidence type="ECO:0000313" key="2">
    <source>
        <dbReference type="Proteomes" id="UP000240042"/>
    </source>
</evidence>
<dbReference type="Proteomes" id="UP000240042">
    <property type="component" value="Unassembled WGS sequence"/>
</dbReference>
<dbReference type="InterPro" id="IPR007577">
    <property type="entry name" value="GlycoTrfase_DXD_sugar-bd_CS"/>
</dbReference>
<dbReference type="STRING" id="34097.SAMN02745150_01273"/>
<dbReference type="RefSeq" id="WP_092319797.1">
    <property type="nucleotide sequence ID" value="NZ_FOKY01000019.1"/>
</dbReference>
<dbReference type="OrthoDB" id="9802987at2"/>
<proteinExistence type="predicted"/>
<accession>A0A1I1F110</accession>
<protein>
    <submittedName>
        <fullName evidence="1">Glycosyltransferase sugar-binding region containing DXD motif-containing protein</fullName>
    </submittedName>
</protein>
<keyword evidence="1" id="KW-0808">Transferase</keyword>
<sequence length="285" mass="34009">MGSLKVLHRIYFGFDNKQDIYLDYLETWKKELPNYQIKYWNTENLPMDLNEYTQALFKEKDHAFLSDYFRWWILREYGGIYLDGDIEVINGKKFNQLVEELEASQEYDAFIGLEFKTQGYTAHSMASKKNSELTNFMCKVYENMGVLRHWRRKKWFVAPLLVDLYFYEKGIAQENLGFIETDQPVIEGHVKIYPVDYFSPVVSYCANSINNFQAYSSNTCICHHFVGSWTLDLKIQKKRNIYFKDYLEAQTKKKPKIIRIFSKIIQFTIKTLKSIPQKIKTLWEI</sequence>
<dbReference type="InterPro" id="IPR029044">
    <property type="entry name" value="Nucleotide-diphossugar_trans"/>
</dbReference>
<name>A0A1I1F110_BREAD</name>
<reference evidence="2" key="1">
    <citation type="submission" date="2016-10" db="EMBL/GenBank/DDBJ databases">
        <authorList>
            <person name="Varghese N."/>
            <person name="Submissions S."/>
        </authorList>
    </citation>
    <scope>NUCLEOTIDE SEQUENCE [LARGE SCALE GENOMIC DNA]</scope>
    <source>
        <strain evidence="2">ATCC 43811</strain>
    </source>
</reference>
<evidence type="ECO:0000313" key="1">
    <source>
        <dbReference type="EMBL" id="SFB90860.1"/>
    </source>
</evidence>
<gene>
    <name evidence="1" type="ORF">SAMN02745150_01273</name>
</gene>
<dbReference type="EMBL" id="FOKY01000019">
    <property type="protein sequence ID" value="SFB90860.1"/>
    <property type="molecule type" value="Genomic_DNA"/>
</dbReference>
<dbReference type="AlphaFoldDB" id="A0A1I1F110"/>
<dbReference type="Pfam" id="PF04488">
    <property type="entry name" value="Gly_transf_sug"/>
    <property type="match status" value="1"/>
</dbReference>
<dbReference type="SUPFAM" id="SSF53448">
    <property type="entry name" value="Nucleotide-diphospho-sugar transferases"/>
    <property type="match status" value="1"/>
</dbReference>
<dbReference type="Gene3D" id="3.90.550.20">
    <property type="match status" value="1"/>
</dbReference>
<dbReference type="GO" id="GO:0016740">
    <property type="term" value="F:transferase activity"/>
    <property type="evidence" value="ECO:0007669"/>
    <property type="project" value="UniProtKB-KW"/>
</dbReference>